<reference evidence="4 5" key="1">
    <citation type="submission" date="2023-07" db="EMBL/GenBank/DDBJ databases">
        <title>Sorghum-associated microbial communities from plants grown in Nebraska, USA.</title>
        <authorList>
            <person name="Schachtman D."/>
        </authorList>
    </citation>
    <scope>NUCLEOTIDE SEQUENCE [LARGE SCALE GENOMIC DNA]</scope>
    <source>
        <strain evidence="4 5">BE190</strain>
    </source>
</reference>
<keyword evidence="5" id="KW-1185">Reference proteome</keyword>
<dbReference type="Pfam" id="PF00144">
    <property type="entry name" value="Beta-lactamase"/>
    <property type="match status" value="1"/>
</dbReference>
<accession>A0ABU1UV84</accession>
<name>A0ABU1UV84_9GAMM</name>
<feature type="domain" description="Beta-lactamase-related" evidence="3">
    <location>
        <begin position="34"/>
        <end position="358"/>
    </location>
</feature>
<dbReference type="InterPro" id="IPR023650">
    <property type="entry name" value="Beta-lactam_class-A_AS"/>
</dbReference>
<feature type="transmembrane region" description="Helical" evidence="1">
    <location>
        <begin position="592"/>
        <end position="614"/>
    </location>
</feature>
<comment type="caution">
    <text evidence="4">The sequence shown here is derived from an EMBL/GenBank/DDBJ whole genome shotgun (WGS) entry which is preliminary data.</text>
</comment>
<keyword evidence="1" id="KW-0812">Transmembrane</keyword>
<dbReference type="PROSITE" id="PS00146">
    <property type="entry name" value="BETA_LACTAMASE_A"/>
    <property type="match status" value="1"/>
</dbReference>
<feature type="transmembrane region" description="Helical" evidence="1">
    <location>
        <begin position="482"/>
        <end position="508"/>
    </location>
</feature>
<gene>
    <name evidence="4" type="ORF">J2X05_001092</name>
</gene>
<dbReference type="PANTHER" id="PTHR46825:SF9">
    <property type="entry name" value="BETA-LACTAMASE-RELATED DOMAIN-CONTAINING PROTEIN"/>
    <property type="match status" value="1"/>
</dbReference>
<feature type="chain" id="PRO_5046274216" evidence="2">
    <location>
        <begin position="22"/>
        <end position="621"/>
    </location>
</feature>
<keyword evidence="1" id="KW-1133">Transmembrane helix</keyword>
<evidence type="ECO:0000313" key="5">
    <source>
        <dbReference type="Proteomes" id="UP001253595"/>
    </source>
</evidence>
<proteinExistence type="predicted"/>
<feature type="transmembrane region" description="Helical" evidence="1">
    <location>
        <begin position="528"/>
        <end position="551"/>
    </location>
</feature>
<dbReference type="InterPro" id="IPR001466">
    <property type="entry name" value="Beta-lactam-related"/>
</dbReference>
<keyword evidence="2" id="KW-0732">Signal</keyword>
<dbReference type="RefSeq" id="WP_310069711.1">
    <property type="nucleotide sequence ID" value="NZ_JAVDVX010000002.1"/>
</dbReference>
<dbReference type="InterPro" id="IPR050491">
    <property type="entry name" value="AmpC-like"/>
</dbReference>
<dbReference type="EMBL" id="JAVDVX010000002">
    <property type="protein sequence ID" value="MDR7089086.1"/>
    <property type="molecule type" value="Genomic_DNA"/>
</dbReference>
<dbReference type="InterPro" id="IPR012338">
    <property type="entry name" value="Beta-lactam/transpept-like"/>
</dbReference>
<evidence type="ECO:0000259" key="3">
    <source>
        <dbReference type="Pfam" id="PF00144"/>
    </source>
</evidence>
<dbReference type="PANTHER" id="PTHR46825">
    <property type="entry name" value="D-ALANYL-D-ALANINE-CARBOXYPEPTIDASE/ENDOPEPTIDASE AMPH"/>
    <property type="match status" value="1"/>
</dbReference>
<organism evidence="4 5">
    <name type="scientific">Cellvibrio fibrivorans</name>
    <dbReference type="NCBI Taxonomy" id="126350"/>
    <lineage>
        <taxon>Bacteria</taxon>
        <taxon>Pseudomonadati</taxon>
        <taxon>Pseudomonadota</taxon>
        <taxon>Gammaproteobacteria</taxon>
        <taxon>Cellvibrionales</taxon>
        <taxon>Cellvibrionaceae</taxon>
        <taxon>Cellvibrio</taxon>
    </lineage>
</organism>
<evidence type="ECO:0000256" key="1">
    <source>
        <dbReference type="SAM" id="Phobius"/>
    </source>
</evidence>
<feature type="transmembrane region" description="Helical" evidence="1">
    <location>
        <begin position="557"/>
        <end position="580"/>
    </location>
</feature>
<sequence length="621" mass="69644">MYRFIKAIITFVCLIGFSVQADEPVPQSLEELKTAIEKIRQDTNTPALGIALVNKDGPYWIAGLGEANIETHTKADENTLFRIGSVSKMFAALAVLKLQEEGKLNLNDKVRDLVPEIQFENPWEETHPIKVVHLLEHTTGWDDIHLAEYAFSAPDTMSTKEGLDYHPDSRKSRWIPGTRHAYCNAGAAVVAYIVEKITGKKYEDYIEDTFFKPLDMQSTSYFQTDLYQQKGATLYTNNKPENYWHIIHRAAGSINSSPKDMANFVQFLLLRGATPSQQIVSSTAIDRMETPETTLGNLSGIKSGYGLANYTSGHKDFHIAFRGHNGGVFGGLTELSYNNELGTGYVFMINAGNWLAFDKISKTIRAYLLKNHKVNKPQPIALPEKFKSLGGYYVPINHRNQLMRLMNVTFGVMKFQTDDTYLHRHPLLGGWEHPSQDYATNEDYLIDSWTGLPSIALVDDPIEGNAIQVNTDLFKPASALQVFGMIGLYAALLITTLCSLLAIVIWGFRRLAKKTPADPSVWIRIWPLAASLIFIGFAVSLSLGGLFIQSFANISPLSITIFLLSITYPIVSIASAVILFKYRQHSISSWIFWYAFIYTGLNLLMATHLAYYGLFALKTWS</sequence>
<dbReference type="Proteomes" id="UP001253595">
    <property type="component" value="Unassembled WGS sequence"/>
</dbReference>
<protein>
    <submittedName>
        <fullName evidence="4">CubicO group peptidase (Beta-lactamase class C family)</fullName>
    </submittedName>
</protein>
<dbReference type="SUPFAM" id="SSF56601">
    <property type="entry name" value="beta-lactamase/transpeptidase-like"/>
    <property type="match status" value="1"/>
</dbReference>
<feature type="signal peptide" evidence="2">
    <location>
        <begin position="1"/>
        <end position="21"/>
    </location>
</feature>
<evidence type="ECO:0000256" key="2">
    <source>
        <dbReference type="SAM" id="SignalP"/>
    </source>
</evidence>
<keyword evidence="1" id="KW-0472">Membrane</keyword>
<dbReference type="Gene3D" id="3.40.710.10">
    <property type="entry name" value="DD-peptidase/beta-lactamase superfamily"/>
    <property type="match status" value="1"/>
</dbReference>
<evidence type="ECO:0000313" key="4">
    <source>
        <dbReference type="EMBL" id="MDR7089086.1"/>
    </source>
</evidence>